<dbReference type="PANTHER" id="PTHR14379:SF22">
    <property type="entry name" value="ENDONUCLEASE OR GLYCOSYL HYDROLASE"/>
    <property type="match status" value="1"/>
</dbReference>
<organism evidence="2 3">
    <name type="scientific">Thlaspi arvense</name>
    <name type="common">Field penny-cress</name>
    <dbReference type="NCBI Taxonomy" id="13288"/>
    <lineage>
        <taxon>Eukaryota</taxon>
        <taxon>Viridiplantae</taxon>
        <taxon>Streptophyta</taxon>
        <taxon>Embryophyta</taxon>
        <taxon>Tracheophyta</taxon>
        <taxon>Spermatophyta</taxon>
        <taxon>Magnoliopsida</taxon>
        <taxon>eudicotyledons</taxon>
        <taxon>Gunneridae</taxon>
        <taxon>Pentapetalae</taxon>
        <taxon>rosids</taxon>
        <taxon>malvids</taxon>
        <taxon>Brassicales</taxon>
        <taxon>Brassicaceae</taxon>
        <taxon>Thlaspideae</taxon>
        <taxon>Thlaspi</taxon>
    </lineage>
</organism>
<dbReference type="GO" id="GO:0010468">
    <property type="term" value="P:regulation of gene expression"/>
    <property type="evidence" value="ECO:0007669"/>
    <property type="project" value="InterPro"/>
</dbReference>
<keyword evidence="3" id="KW-1185">Reference proteome</keyword>
<evidence type="ECO:0000313" key="2">
    <source>
        <dbReference type="EMBL" id="CAH2044061.1"/>
    </source>
</evidence>
<evidence type="ECO:0000313" key="3">
    <source>
        <dbReference type="Proteomes" id="UP000836841"/>
    </source>
</evidence>
<gene>
    <name evidence="2" type="ORF">TAV2_LOCUS6057</name>
</gene>
<accession>A0AAU9RJL9</accession>
<dbReference type="Pfam" id="PF01936">
    <property type="entry name" value="NYN"/>
    <property type="match status" value="1"/>
</dbReference>
<name>A0AAU9RJL9_THLAR</name>
<dbReference type="EMBL" id="OU466858">
    <property type="protein sequence ID" value="CAH2044061.1"/>
    <property type="molecule type" value="Genomic_DNA"/>
</dbReference>
<dbReference type="InterPro" id="IPR024768">
    <property type="entry name" value="Marf1"/>
</dbReference>
<sequence>MVTGVTVSPNVAVLKDWDSLGVAISPLDVTNPVAPLMSSNGVFVPSNVSAEADFAAAKTSVWWDIENCKVPKGCDANRIAQNIRSVLLKSNYSGSLIIHAYGDTTRIPSSVQKALSSTGVSLNHVPAGVKDGSDKKILVDMML</sequence>
<dbReference type="PANTHER" id="PTHR14379">
    <property type="entry name" value="LIMKAIN B LKAP"/>
    <property type="match status" value="1"/>
</dbReference>
<dbReference type="GO" id="GO:0005777">
    <property type="term" value="C:peroxisome"/>
    <property type="evidence" value="ECO:0007669"/>
    <property type="project" value="InterPro"/>
</dbReference>
<dbReference type="CDD" id="cd10910">
    <property type="entry name" value="PIN_limkain_b1_N_like"/>
    <property type="match status" value="1"/>
</dbReference>
<dbReference type="AlphaFoldDB" id="A0AAU9RJL9"/>
<evidence type="ECO:0000259" key="1">
    <source>
        <dbReference type="Pfam" id="PF01936"/>
    </source>
</evidence>
<dbReference type="Proteomes" id="UP000836841">
    <property type="component" value="Chromosome 2"/>
</dbReference>
<dbReference type="InterPro" id="IPR021139">
    <property type="entry name" value="NYN"/>
</dbReference>
<protein>
    <recommendedName>
        <fullName evidence="1">NYN domain-containing protein</fullName>
    </recommendedName>
</protein>
<dbReference type="GO" id="GO:0004540">
    <property type="term" value="F:RNA nuclease activity"/>
    <property type="evidence" value="ECO:0007669"/>
    <property type="project" value="InterPro"/>
</dbReference>
<proteinExistence type="predicted"/>
<reference evidence="2 3" key="1">
    <citation type="submission" date="2022-03" db="EMBL/GenBank/DDBJ databases">
        <authorList>
            <person name="Nunn A."/>
            <person name="Chopra R."/>
            <person name="Nunn A."/>
            <person name="Contreras Garrido A."/>
        </authorList>
    </citation>
    <scope>NUCLEOTIDE SEQUENCE [LARGE SCALE GENOMIC DNA]</scope>
</reference>
<feature type="domain" description="NYN" evidence="1">
    <location>
        <begin position="58"/>
        <end position="142"/>
    </location>
</feature>